<dbReference type="Proteomes" id="UP000199161">
    <property type="component" value="Unassembled WGS sequence"/>
</dbReference>
<dbReference type="EMBL" id="FOKW01000004">
    <property type="protein sequence ID" value="SFC05987.1"/>
    <property type="molecule type" value="Genomic_DNA"/>
</dbReference>
<reference evidence="2" key="1">
    <citation type="submission" date="2016-10" db="EMBL/GenBank/DDBJ databases">
        <authorList>
            <person name="Varghese N."/>
            <person name="Submissions S."/>
        </authorList>
    </citation>
    <scope>NUCLEOTIDE SEQUENCE [LARGE SCALE GENOMIC DNA]</scope>
    <source>
        <strain evidence="2">DSM 13078</strain>
    </source>
</reference>
<proteinExistence type="predicted"/>
<protein>
    <submittedName>
        <fullName evidence="1">Ligand-binding SRPBCC domain-containing protein</fullName>
    </submittedName>
</protein>
<dbReference type="RefSeq" id="WP_089787361.1">
    <property type="nucleotide sequence ID" value="NZ_FOKW01000004.1"/>
</dbReference>
<dbReference type="Gene3D" id="3.30.530.20">
    <property type="match status" value="1"/>
</dbReference>
<dbReference type="OrthoDB" id="10357at2157"/>
<dbReference type="AlphaFoldDB" id="A0A1I1G2L1"/>
<evidence type="ECO:0000313" key="2">
    <source>
        <dbReference type="Proteomes" id="UP000199161"/>
    </source>
</evidence>
<keyword evidence="2" id="KW-1185">Reference proteome</keyword>
<dbReference type="CDD" id="cd07820">
    <property type="entry name" value="SRPBCC_3"/>
    <property type="match status" value="1"/>
</dbReference>
<accession>A0A1I1G2L1</accession>
<gene>
    <name evidence="1" type="ORF">SAMN05444422_10468</name>
</gene>
<dbReference type="InterPro" id="IPR023393">
    <property type="entry name" value="START-like_dom_sf"/>
</dbReference>
<evidence type="ECO:0000313" key="1">
    <source>
        <dbReference type="EMBL" id="SFC05987.1"/>
    </source>
</evidence>
<name>A0A1I1G2L1_NATHA</name>
<dbReference type="SUPFAM" id="SSF55961">
    <property type="entry name" value="Bet v1-like"/>
    <property type="match status" value="1"/>
</dbReference>
<organism evidence="1 2">
    <name type="scientific">Natronobacterium haloterrestre</name>
    <name type="common">Halobiforma haloterrestris</name>
    <dbReference type="NCBI Taxonomy" id="148448"/>
    <lineage>
        <taxon>Archaea</taxon>
        <taxon>Methanobacteriati</taxon>
        <taxon>Methanobacteriota</taxon>
        <taxon>Stenosarchaea group</taxon>
        <taxon>Halobacteria</taxon>
        <taxon>Halobacteriales</taxon>
        <taxon>Natrialbaceae</taxon>
        <taxon>Natronobacterium</taxon>
    </lineage>
</organism>
<sequence length="162" mass="18502">MATYERRTTVRAPLEEVWEFHSRIDGLEAVTADWMNLRVEALLGPDGEPDPDVLEVGTEISLSMQPFGVGPRQHWTSLITERERGDGSAYFRDEMVHSPFAFERWEHTHAFYADGDRTVLRDRVEYELPLGALGEAASPLSGVGFEAMFRDRHRRTKAHLES</sequence>